<reference evidence="2" key="1">
    <citation type="journal article" date="2019" name="Int. J. Syst. Evol. Microbiol.">
        <title>The Global Catalogue of Microorganisms (GCM) 10K type strain sequencing project: providing services to taxonomists for standard genome sequencing and annotation.</title>
        <authorList>
            <consortium name="The Broad Institute Genomics Platform"/>
            <consortium name="The Broad Institute Genome Sequencing Center for Infectious Disease"/>
            <person name="Wu L."/>
            <person name="Ma J."/>
        </authorList>
    </citation>
    <scope>NUCLEOTIDE SEQUENCE [LARGE SCALE GENOMIC DNA]</scope>
    <source>
        <strain evidence="2">CCM 8702</strain>
    </source>
</reference>
<protein>
    <submittedName>
        <fullName evidence="1">Uncharacterized protein</fullName>
    </submittedName>
</protein>
<dbReference type="Proteomes" id="UP000605427">
    <property type="component" value="Unassembled WGS sequence"/>
</dbReference>
<evidence type="ECO:0000313" key="2">
    <source>
        <dbReference type="Proteomes" id="UP000605427"/>
    </source>
</evidence>
<comment type="caution">
    <text evidence="1">The sequence shown here is derived from an EMBL/GenBank/DDBJ whole genome shotgun (WGS) entry which is preliminary data.</text>
</comment>
<dbReference type="EMBL" id="BMDD01000001">
    <property type="protein sequence ID" value="GGH68409.1"/>
    <property type="molecule type" value="Genomic_DNA"/>
</dbReference>
<name>A0ABQ1ZLR2_9BACL</name>
<gene>
    <name evidence="1" type="ORF">GCM10007362_02390</name>
</gene>
<organism evidence="1 2">
    <name type="scientific">Saccharibacillus endophyticus</name>
    <dbReference type="NCBI Taxonomy" id="2060666"/>
    <lineage>
        <taxon>Bacteria</taxon>
        <taxon>Bacillati</taxon>
        <taxon>Bacillota</taxon>
        <taxon>Bacilli</taxon>
        <taxon>Bacillales</taxon>
        <taxon>Paenibacillaceae</taxon>
        <taxon>Saccharibacillus</taxon>
    </lineage>
</organism>
<proteinExistence type="predicted"/>
<evidence type="ECO:0000313" key="1">
    <source>
        <dbReference type="EMBL" id="GGH68409.1"/>
    </source>
</evidence>
<accession>A0ABQ1ZLR2</accession>
<dbReference type="RefSeq" id="WP_172237892.1">
    <property type="nucleotide sequence ID" value="NZ_BMDD01000001.1"/>
</dbReference>
<keyword evidence="2" id="KW-1185">Reference proteome</keyword>
<sequence>MPYSYPVLHVEPYHERPEWLNSATEVEEYMRLSPLADEREVELFLYVLLGASDLELRPTPREMLQQFMALDEEDGIALSGGIVFCENENRRILPSCCAGVEQIPEIIEDVINRQSPWLGHDPWPTITYEGEQAYVWPDHVSAQFPDSESLKIEASDEPPIVYAYKELLQSVRRCASELEGFIDGPLYLWLIANSPELAGAVSERLKRLLLQE</sequence>